<evidence type="ECO:0000313" key="4">
    <source>
        <dbReference type="Proteomes" id="UP000279859"/>
    </source>
</evidence>
<dbReference type="Gene3D" id="3.40.190.10">
    <property type="entry name" value="Periplasmic binding protein-like II"/>
    <property type="match status" value="1"/>
</dbReference>
<name>A0A3M8LML1_9MICO</name>
<evidence type="ECO:0000259" key="2">
    <source>
        <dbReference type="Pfam" id="PF04069"/>
    </source>
</evidence>
<dbReference type="AlphaFoldDB" id="A0A3M8LML1"/>
<dbReference type="PROSITE" id="PS51257">
    <property type="entry name" value="PROKAR_LIPOPROTEIN"/>
    <property type="match status" value="1"/>
</dbReference>
<dbReference type="InterPro" id="IPR007210">
    <property type="entry name" value="ABC_Gly_betaine_transp_sub-bd"/>
</dbReference>
<keyword evidence="1" id="KW-0732">Signal</keyword>
<dbReference type="GO" id="GO:0022857">
    <property type="term" value="F:transmembrane transporter activity"/>
    <property type="evidence" value="ECO:0007669"/>
    <property type="project" value="InterPro"/>
</dbReference>
<feature type="domain" description="ABC-type glycine betaine transport system substrate-binding" evidence="2">
    <location>
        <begin position="59"/>
        <end position="327"/>
    </location>
</feature>
<proteinExistence type="predicted"/>
<dbReference type="GO" id="GO:0043190">
    <property type="term" value="C:ATP-binding cassette (ABC) transporter complex"/>
    <property type="evidence" value="ECO:0007669"/>
    <property type="project" value="InterPro"/>
</dbReference>
<evidence type="ECO:0000256" key="1">
    <source>
        <dbReference type="SAM" id="SignalP"/>
    </source>
</evidence>
<organism evidence="3 4">
    <name type="scientific">Cryobacterium tepidiphilum</name>
    <dbReference type="NCBI Taxonomy" id="2486026"/>
    <lineage>
        <taxon>Bacteria</taxon>
        <taxon>Bacillati</taxon>
        <taxon>Actinomycetota</taxon>
        <taxon>Actinomycetes</taxon>
        <taxon>Micrococcales</taxon>
        <taxon>Microbacteriaceae</taxon>
        <taxon>Cryobacterium</taxon>
    </lineage>
</organism>
<gene>
    <name evidence="3" type="ORF">EEJ31_02995</name>
</gene>
<evidence type="ECO:0000313" key="3">
    <source>
        <dbReference type="EMBL" id="RNE66763.1"/>
    </source>
</evidence>
<dbReference type="Pfam" id="PF04069">
    <property type="entry name" value="OpuAC"/>
    <property type="match status" value="1"/>
</dbReference>
<dbReference type="CDD" id="cd13611">
    <property type="entry name" value="PBP2_YehZ"/>
    <property type="match status" value="1"/>
</dbReference>
<accession>A0A3M8LML1</accession>
<protein>
    <submittedName>
        <fullName evidence="3">Glycine betaine ABC transporter substrate-binding protein</fullName>
    </submittedName>
</protein>
<keyword evidence="4" id="KW-1185">Reference proteome</keyword>
<dbReference type="OrthoDB" id="9781705at2"/>
<dbReference type="SUPFAM" id="SSF53850">
    <property type="entry name" value="Periplasmic binding protein-like II"/>
    <property type="match status" value="1"/>
</dbReference>
<dbReference type="EMBL" id="RDSR01000003">
    <property type="protein sequence ID" value="RNE66763.1"/>
    <property type="molecule type" value="Genomic_DNA"/>
</dbReference>
<dbReference type="Proteomes" id="UP000279859">
    <property type="component" value="Unassembled WGS sequence"/>
</dbReference>
<dbReference type="RefSeq" id="WP_123044803.1">
    <property type="nucleotide sequence ID" value="NZ_RDSR01000003.1"/>
</dbReference>
<sequence>MRTTTTVRHRKALRGIFATAMLAASAVALTGCGLKPATAFVPAAGPGSIQEIPTAEGQPITVVGKNFTEALVLEKVAVLALQAAGFDVTDLANVPGSQPVRKLMTSGQADVSWEYTGTGWLVYLGKKEGIADEQKQWQAVHDADLKNGITWLPPAEMNNTYAMAVRSEAVPDLGGISTLSGIAELPVEERTFCIEAEFNSRPDGMSGMLESYGIPRGSGVPNSNIGIYDTGAVYAATNRGACNFGEVFTTDGRIEALDLTVLEDDKNYFPAYNAAVNVNTETLTEYPKIADVFAPITDALTNDVMRDLNGQVDVEGKEPADVAFNWMVEQGFISRP</sequence>
<dbReference type="Gene3D" id="3.40.190.120">
    <property type="entry name" value="Osmoprotection protein (prox), domain 2"/>
    <property type="match status" value="1"/>
</dbReference>
<feature type="chain" id="PRO_5038392337" evidence="1">
    <location>
        <begin position="31"/>
        <end position="336"/>
    </location>
</feature>
<comment type="caution">
    <text evidence="3">The sequence shown here is derived from an EMBL/GenBank/DDBJ whole genome shotgun (WGS) entry which is preliminary data.</text>
</comment>
<reference evidence="3 4" key="1">
    <citation type="submission" date="2018-11" db="EMBL/GenBank/DDBJ databases">
        <title>Cryobacterium sp. nov., isolated from rhizosphere soil of lettuce.</title>
        <authorList>
            <person name="Wang Y."/>
        </authorList>
    </citation>
    <scope>NUCLEOTIDE SEQUENCE [LARGE SCALE GENOMIC DNA]</scope>
    <source>
        <strain evidence="3 4">NEAU-85</strain>
    </source>
</reference>
<feature type="signal peptide" evidence="1">
    <location>
        <begin position="1"/>
        <end position="30"/>
    </location>
</feature>